<dbReference type="EMBL" id="AOMB01000008">
    <property type="protein sequence ID" value="EMA40944.1"/>
    <property type="molecule type" value="Genomic_DNA"/>
</dbReference>
<dbReference type="InterPro" id="IPR036291">
    <property type="entry name" value="NAD(P)-bd_dom_sf"/>
</dbReference>
<organism evidence="2 3">
    <name type="scientific">Halococcus hamelinensis 100A6</name>
    <dbReference type="NCBI Taxonomy" id="1132509"/>
    <lineage>
        <taxon>Archaea</taxon>
        <taxon>Methanobacteriati</taxon>
        <taxon>Methanobacteriota</taxon>
        <taxon>Stenosarchaea group</taxon>
        <taxon>Halobacteria</taxon>
        <taxon>Halobacteriales</taxon>
        <taxon>Halococcaceae</taxon>
        <taxon>Halococcus</taxon>
    </lineage>
</organism>
<dbReference type="SUPFAM" id="SSF51735">
    <property type="entry name" value="NAD(P)-binding Rossmann-fold domains"/>
    <property type="match status" value="1"/>
</dbReference>
<reference evidence="2 3" key="1">
    <citation type="journal article" date="2014" name="PLoS Genet.">
        <title>Phylogenetically driven sequencing of extremely halophilic archaea reveals strategies for static and dynamic osmo-response.</title>
        <authorList>
            <person name="Becker E.A."/>
            <person name="Seitzer P.M."/>
            <person name="Tritt A."/>
            <person name="Larsen D."/>
            <person name="Krusor M."/>
            <person name="Yao A.I."/>
            <person name="Wu D."/>
            <person name="Madern D."/>
            <person name="Eisen J.A."/>
            <person name="Darling A.E."/>
            <person name="Facciotti M.T."/>
        </authorList>
    </citation>
    <scope>NUCLEOTIDE SEQUENCE [LARGE SCALE GENOMIC DNA]</scope>
    <source>
        <strain evidence="2 3">100A6</strain>
    </source>
</reference>
<gene>
    <name evidence="2" type="ORF">C447_02934</name>
</gene>
<protein>
    <recommendedName>
        <fullName evidence="4">Short-chain dehydrogenase/reductase SDR</fullName>
    </recommendedName>
</protein>
<proteinExistence type="predicted"/>
<evidence type="ECO:0008006" key="4">
    <source>
        <dbReference type="Google" id="ProtNLM"/>
    </source>
</evidence>
<feature type="region of interest" description="Disordered" evidence="1">
    <location>
        <begin position="1"/>
        <end position="33"/>
    </location>
</feature>
<dbReference type="Gene3D" id="3.40.50.720">
    <property type="entry name" value="NAD(P)-binding Rossmann-like Domain"/>
    <property type="match status" value="1"/>
</dbReference>
<dbReference type="Proteomes" id="UP000011566">
    <property type="component" value="Unassembled WGS sequence"/>
</dbReference>
<dbReference type="PATRIC" id="fig|1132509.6.peg.692"/>
<evidence type="ECO:0000313" key="2">
    <source>
        <dbReference type="EMBL" id="EMA40944.1"/>
    </source>
</evidence>
<name>M0M8L0_9EURY</name>
<comment type="caution">
    <text evidence="2">The sequence shown here is derived from an EMBL/GenBank/DDBJ whole genome shotgun (WGS) entry which is preliminary data.</text>
</comment>
<evidence type="ECO:0000256" key="1">
    <source>
        <dbReference type="SAM" id="MobiDB-lite"/>
    </source>
</evidence>
<sequence>MDTDLSGRTALVTGAGRGNGRAIARDPVSYTHL</sequence>
<evidence type="ECO:0000313" key="3">
    <source>
        <dbReference type="Proteomes" id="UP000011566"/>
    </source>
</evidence>
<dbReference type="AlphaFoldDB" id="M0M8L0"/>
<accession>M0M8L0</accession>
<keyword evidence="3" id="KW-1185">Reference proteome</keyword>